<name>A0AA40V8V8_STUST</name>
<dbReference type="CDD" id="cd05254">
    <property type="entry name" value="dTDP_HR_like_SDR_e"/>
    <property type="match status" value="1"/>
</dbReference>
<comment type="function">
    <text evidence="6">Catalyzes the reduction of dTDP-6-deoxy-L-lyxo-4-hexulose to yield dTDP-L-rhamnose.</text>
</comment>
<dbReference type="SUPFAM" id="SSF51735">
    <property type="entry name" value="NAD(P)-binding Rossmann-fold domains"/>
    <property type="match status" value="1"/>
</dbReference>
<sequence length="304" mass="33363">MKILITGSTGQLARELQSELAGTGKLLALGHNALDLAVPEQIREQVRLLRPDLIINAAAYTAVDPAETHREQAFAVNARGPQVLAEEAARLGVPLIHYSTDYVFDGRKAEPYDEHDTPNPLGVYGASKLAGEQAIQAVGGEHLILRTSWVYSRHGKNFLLTMQRLLQERDALSVVSDEVGAPTWAATIARVTAELVRKRNTGQAGPSGLYHLTASGETSWYGFACSIAERLRQEGRLRAEITPILSKDYPTAAQRPLNSRLNCARLQQDWGVQLPDWETALHECCTRARDLEADDARQPVAVGR</sequence>
<proteinExistence type="inferred from homology"/>
<dbReference type="NCBIfam" id="TIGR01214">
    <property type="entry name" value="rmlD"/>
    <property type="match status" value="1"/>
</dbReference>
<evidence type="ECO:0000313" key="8">
    <source>
        <dbReference type="EMBL" id="MBA1306432.1"/>
    </source>
</evidence>
<evidence type="ECO:0000256" key="3">
    <source>
        <dbReference type="ARBA" id="ARBA00012929"/>
    </source>
</evidence>
<protein>
    <recommendedName>
        <fullName evidence="4 6">dTDP-4-dehydrorhamnose reductase</fullName>
        <ecNumber evidence="3 6">1.1.1.133</ecNumber>
    </recommendedName>
</protein>
<evidence type="ECO:0000256" key="5">
    <source>
        <dbReference type="ARBA" id="ARBA00048200"/>
    </source>
</evidence>
<dbReference type="GO" id="GO:0008831">
    <property type="term" value="F:dTDP-4-dehydrorhamnose reductase activity"/>
    <property type="evidence" value="ECO:0007669"/>
    <property type="project" value="UniProtKB-EC"/>
</dbReference>
<evidence type="ECO:0000313" key="9">
    <source>
        <dbReference type="Proteomes" id="UP001138621"/>
    </source>
</evidence>
<keyword evidence="6 8" id="KW-0560">Oxidoreductase</keyword>
<dbReference type="Gene3D" id="3.90.25.10">
    <property type="entry name" value="UDP-galactose 4-epimerase, domain 1"/>
    <property type="match status" value="1"/>
</dbReference>
<evidence type="ECO:0000256" key="1">
    <source>
        <dbReference type="ARBA" id="ARBA00004781"/>
    </source>
</evidence>
<comment type="cofactor">
    <cofactor evidence="6">
        <name>Mg(2+)</name>
        <dbReference type="ChEBI" id="CHEBI:18420"/>
    </cofactor>
    <text evidence="6">Binds 1 Mg(2+) ion per monomer.</text>
</comment>
<gene>
    <name evidence="8" type="primary">rfbD</name>
    <name evidence="8" type="ORF">G7024_18725</name>
</gene>
<dbReference type="Pfam" id="PF04321">
    <property type="entry name" value="RmlD_sub_bind"/>
    <property type="match status" value="1"/>
</dbReference>
<dbReference type="InterPro" id="IPR005913">
    <property type="entry name" value="dTDP_dehydrorham_reduct"/>
</dbReference>
<dbReference type="EMBL" id="JAAMRD010000018">
    <property type="protein sequence ID" value="MBA1306432.1"/>
    <property type="molecule type" value="Genomic_DNA"/>
</dbReference>
<dbReference type="PANTHER" id="PTHR10491">
    <property type="entry name" value="DTDP-4-DEHYDRORHAMNOSE REDUCTASE"/>
    <property type="match status" value="1"/>
</dbReference>
<comment type="catalytic activity">
    <reaction evidence="5 6">
        <text>dTDP-beta-L-rhamnose + NADP(+) = dTDP-4-dehydro-beta-L-rhamnose + NADPH + H(+)</text>
        <dbReference type="Rhea" id="RHEA:21796"/>
        <dbReference type="ChEBI" id="CHEBI:15378"/>
        <dbReference type="ChEBI" id="CHEBI:57510"/>
        <dbReference type="ChEBI" id="CHEBI:57783"/>
        <dbReference type="ChEBI" id="CHEBI:58349"/>
        <dbReference type="ChEBI" id="CHEBI:62830"/>
        <dbReference type="EC" id="1.1.1.133"/>
    </reaction>
</comment>
<evidence type="ECO:0000256" key="6">
    <source>
        <dbReference type="RuleBase" id="RU364082"/>
    </source>
</evidence>
<feature type="domain" description="RmlD-like substrate binding" evidence="7">
    <location>
        <begin position="1"/>
        <end position="287"/>
    </location>
</feature>
<comment type="similarity">
    <text evidence="2 6">Belongs to the dTDP-4-dehydrorhamnose reductase family.</text>
</comment>
<evidence type="ECO:0000256" key="4">
    <source>
        <dbReference type="ARBA" id="ARBA00017099"/>
    </source>
</evidence>
<dbReference type="GO" id="GO:0019305">
    <property type="term" value="P:dTDP-rhamnose biosynthetic process"/>
    <property type="evidence" value="ECO:0007669"/>
    <property type="project" value="TreeGrafter"/>
</dbReference>
<dbReference type="Gene3D" id="3.40.50.720">
    <property type="entry name" value="NAD(P)-binding Rossmann-like Domain"/>
    <property type="match status" value="1"/>
</dbReference>
<dbReference type="EC" id="1.1.1.133" evidence="3 6"/>
<dbReference type="InterPro" id="IPR036291">
    <property type="entry name" value="NAD(P)-bd_dom_sf"/>
</dbReference>
<dbReference type="PANTHER" id="PTHR10491:SF4">
    <property type="entry name" value="METHIONINE ADENOSYLTRANSFERASE 2 SUBUNIT BETA"/>
    <property type="match status" value="1"/>
</dbReference>
<dbReference type="AlphaFoldDB" id="A0AA40V8V8"/>
<keyword evidence="6" id="KW-0521">NADP</keyword>
<comment type="caution">
    <text evidence="8">The sequence shown here is derived from an EMBL/GenBank/DDBJ whole genome shotgun (WGS) entry which is preliminary data.</text>
</comment>
<dbReference type="InterPro" id="IPR029903">
    <property type="entry name" value="RmlD-like-bd"/>
</dbReference>
<comment type="pathway">
    <text evidence="1 6">Carbohydrate biosynthesis; dTDP-L-rhamnose biosynthesis.</text>
</comment>
<organism evidence="8 9">
    <name type="scientific">Stutzerimonas stutzeri</name>
    <name type="common">Pseudomonas stutzeri</name>
    <dbReference type="NCBI Taxonomy" id="316"/>
    <lineage>
        <taxon>Bacteria</taxon>
        <taxon>Pseudomonadati</taxon>
        <taxon>Pseudomonadota</taxon>
        <taxon>Gammaproteobacteria</taxon>
        <taxon>Pseudomonadales</taxon>
        <taxon>Pseudomonadaceae</taxon>
        <taxon>Stutzerimonas</taxon>
    </lineage>
</organism>
<evidence type="ECO:0000256" key="2">
    <source>
        <dbReference type="ARBA" id="ARBA00010944"/>
    </source>
</evidence>
<dbReference type="GO" id="GO:0005829">
    <property type="term" value="C:cytosol"/>
    <property type="evidence" value="ECO:0007669"/>
    <property type="project" value="TreeGrafter"/>
</dbReference>
<accession>A0AA40V8V8</accession>
<evidence type="ECO:0000259" key="7">
    <source>
        <dbReference type="Pfam" id="PF04321"/>
    </source>
</evidence>
<reference evidence="8" key="1">
    <citation type="submission" date="2020-02" db="EMBL/GenBank/DDBJ databases">
        <title>Synteny-based analysis reveals conserved mechanism for high triclosan tolerance in Pseudomonas, as well as instances of horizontal transfer.</title>
        <authorList>
            <person name="Mcfarland A.G."/>
            <person name="Bertucci H.K."/>
            <person name="Litmann E."/>
            <person name="Shen J."/>
            <person name="Huttenhower C."/>
            <person name="Hartmann E.M."/>
        </authorList>
    </citation>
    <scope>NUCLEOTIDE SEQUENCE</scope>
    <source>
        <strain evidence="8">109A1</strain>
    </source>
</reference>
<dbReference type="RefSeq" id="WP_084902175.1">
    <property type="nucleotide sequence ID" value="NZ_JAAMRD010000018.1"/>
</dbReference>
<dbReference type="Proteomes" id="UP001138621">
    <property type="component" value="Unassembled WGS sequence"/>
</dbReference>